<dbReference type="AlphaFoldDB" id="A0A7C5U507"/>
<organism evidence="2">
    <name type="scientific">Caldiarchaeum subterraneum</name>
    <dbReference type="NCBI Taxonomy" id="311458"/>
    <lineage>
        <taxon>Archaea</taxon>
        <taxon>Nitrososphaerota</taxon>
        <taxon>Candidatus Caldarchaeales</taxon>
        <taxon>Candidatus Caldarchaeaceae</taxon>
        <taxon>Candidatus Caldarchaeum</taxon>
    </lineage>
</organism>
<dbReference type="GO" id="GO:0003824">
    <property type="term" value="F:catalytic activity"/>
    <property type="evidence" value="ECO:0007669"/>
    <property type="project" value="InterPro"/>
</dbReference>
<dbReference type="PANTHER" id="PTHR11895:SF7">
    <property type="entry name" value="GLUTAMYL-TRNA(GLN) AMIDOTRANSFERASE SUBUNIT A, MITOCHONDRIAL"/>
    <property type="match status" value="1"/>
</dbReference>
<dbReference type="Gene3D" id="3.90.1300.10">
    <property type="entry name" value="Amidase signature (AS) domain"/>
    <property type="match status" value="1"/>
</dbReference>
<reference evidence="2" key="1">
    <citation type="journal article" date="2020" name="mSystems">
        <title>Genome- and Community-Level Interaction Insights into Carbon Utilization and Element Cycling Functions of Hydrothermarchaeota in Hydrothermal Sediment.</title>
        <authorList>
            <person name="Zhou Z."/>
            <person name="Liu Y."/>
            <person name="Xu W."/>
            <person name="Pan J."/>
            <person name="Luo Z.H."/>
            <person name="Li M."/>
        </authorList>
    </citation>
    <scope>NUCLEOTIDE SEQUENCE [LARGE SCALE GENOMIC DNA]</scope>
    <source>
        <strain evidence="2">SpSt-1084</strain>
    </source>
</reference>
<evidence type="ECO:0000313" key="2">
    <source>
        <dbReference type="EMBL" id="HHR40774.1"/>
    </source>
</evidence>
<proteinExistence type="predicted"/>
<comment type="caution">
    <text evidence="2">The sequence shown here is derived from an EMBL/GenBank/DDBJ whole genome shotgun (WGS) entry which is preliminary data.</text>
</comment>
<name>A0A7C5U507_CALS0</name>
<protein>
    <submittedName>
        <fullName evidence="2">Amidase</fullName>
    </submittedName>
</protein>
<dbReference type="PANTHER" id="PTHR11895">
    <property type="entry name" value="TRANSAMIDASE"/>
    <property type="match status" value="1"/>
</dbReference>
<dbReference type="EMBL" id="DRXS01000164">
    <property type="protein sequence ID" value="HHR40774.1"/>
    <property type="molecule type" value="Genomic_DNA"/>
</dbReference>
<dbReference type="InterPro" id="IPR023631">
    <property type="entry name" value="Amidase_dom"/>
</dbReference>
<dbReference type="InterPro" id="IPR036928">
    <property type="entry name" value="AS_sf"/>
</dbReference>
<feature type="domain" description="Amidase" evidence="1">
    <location>
        <begin position="23"/>
        <end position="417"/>
    </location>
</feature>
<accession>A0A7C5U507</accession>
<dbReference type="InterPro" id="IPR000120">
    <property type="entry name" value="Amidase"/>
</dbReference>
<evidence type="ECO:0000259" key="1">
    <source>
        <dbReference type="Pfam" id="PF01425"/>
    </source>
</evidence>
<dbReference type="SUPFAM" id="SSF75304">
    <property type="entry name" value="Amidase signature (AS) enzymes"/>
    <property type="match status" value="1"/>
</dbReference>
<sequence>MDNITVTALGEKLRSRTISPVTLIEQLINRAEKMNSSHNVFITLCRSKALEQARKIEDEINRGIVRGFLQGIPIGVKDNIHFKDVRITYGSKLFADKISETTATVLAKLEQAGAVVVGKTNLTEFSLANKDDDPYYGQVKLMNGNPLHDSNNGSAAAVSLGLSSIAVGTDSDGFLPTTATMAGVVSLRPSFGRVSRHGVLPVSYSLDAVCFFGKSVEDLAAVLKATAGFDLMDESSVYAEVPRYMSQIFRKPEGLKIGIIAPQEKYVGVERLMNLCDRCEFSAVEARFSINGLADLWTRIGLAEAAAFHDDFFQEWRDKYGPNARQLLLAGRTTSAVDYLKALKKRNEINIRVEKLFEQFHLLATVFQVGGDEESVDTSFGMPAALLGYPAVTMPLTHDRGIGLTLVGKPFEESLLLRAARQLECSRT</sequence>
<dbReference type="Pfam" id="PF01425">
    <property type="entry name" value="Amidase"/>
    <property type="match status" value="1"/>
</dbReference>
<gene>
    <name evidence="2" type="ORF">ENM42_02990</name>
</gene>